<accession>A0ABS8SMW3</accession>
<dbReference type="EMBL" id="JACEIK010000645">
    <property type="protein sequence ID" value="MCD7460295.1"/>
    <property type="molecule type" value="Genomic_DNA"/>
</dbReference>
<dbReference type="Proteomes" id="UP000823775">
    <property type="component" value="Unassembled WGS sequence"/>
</dbReference>
<feature type="region of interest" description="Disordered" evidence="1">
    <location>
        <begin position="134"/>
        <end position="162"/>
    </location>
</feature>
<feature type="compositionally biased region" description="Polar residues" evidence="1">
    <location>
        <begin position="134"/>
        <end position="155"/>
    </location>
</feature>
<organism evidence="2 3">
    <name type="scientific">Datura stramonium</name>
    <name type="common">Jimsonweed</name>
    <name type="synonym">Common thornapple</name>
    <dbReference type="NCBI Taxonomy" id="4076"/>
    <lineage>
        <taxon>Eukaryota</taxon>
        <taxon>Viridiplantae</taxon>
        <taxon>Streptophyta</taxon>
        <taxon>Embryophyta</taxon>
        <taxon>Tracheophyta</taxon>
        <taxon>Spermatophyta</taxon>
        <taxon>Magnoliopsida</taxon>
        <taxon>eudicotyledons</taxon>
        <taxon>Gunneridae</taxon>
        <taxon>Pentapetalae</taxon>
        <taxon>asterids</taxon>
        <taxon>lamiids</taxon>
        <taxon>Solanales</taxon>
        <taxon>Solanaceae</taxon>
        <taxon>Solanoideae</taxon>
        <taxon>Datureae</taxon>
        <taxon>Datura</taxon>
    </lineage>
</organism>
<evidence type="ECO:0000256" key="1">
    <source>
        <dbReference type="SAM" id="MobiDB-lite"/>
    </source>
</evidence>
<sequence>MTSLYIHNCQKLKWLPERMQELFHLLIDCICGTVQVTESFPEGGLLFSLNSFDMELHKLVNGRKEWRLQRLPRLYELSITHDGSDEEILSDDNWELPSSIHSLLEQGLPSPPLSKLCLSDHHELHSLPTESLQHLTSLDHTSPPAVNSNLLQNQHCPPPSLS</sequence>
<protein>
    <submittedName>
        <fullName evidence="2">Uncharacterized protein</fullName>
    </submittedName>
</protein>
<gene>
    <name evidence="2" type="ORF">HAX54_043239</name>
</gene>
<keyword evidence="3" id="KW-1185">Reference proteome</keyword>
<name>A0ABS8SMW3_DATST</name>
<comment type="caution">
    <text evidence="2">The sequence shown here is derived from an EMBL/GenBank/DDBJ whole genome shotgun (WGS) entry which is preliminary data.</text>
</comment>
<proteinExistence type="predicted"/>
<reference evidence="2 3" key="1">
    <citation type="journal article" date="2021" name="BMC Genomics">
        <title>Datura genome reveals duplications of psychoactive alkaloid biosynthetic genes and high mutation rate following tissue culture.</title>
        <authorList>
            <person name="Rajewski A."/>
            <person name="Carter-House D."/>
            <person name="Stajich J."/>
            <person name="Litt A."/>
        </authorList>
    </citation>
    <scope>NUCLEOTIDE SEQUENCE [LARGE SCALE GENOMIC DNA]</scope>
    <source>
        <strain evidence="2">AR-01</strain>
    </source>
</reference>
<evidence type="ECO:0000313" key="2">
    <source>
        <dbReference type="EMBL" id="MCD7460295.1"/>
    </source>
</evidence>
<evidence type="ECO:0000313" key="3">
    <source>
        <dbReference type="Proteomes" id="UP000823775"/>
    </source>
</evidence>